<comment type="subcellular location">
    <subcellularLocation>
        <location evidence="1">Cell inner membrane</location>
        <topology evidence="1">Multi-pass membrane protein</topology>
    </subcellularLocation>
</comment>
<feature type="transmembrane region" description="Helical" evidence="9">
    <location>
        <begin position="296"/>
        <end position="315"/>
    </location>
</feature>
<reference evidence="12 13" key="1">
    <citation type="submission" date="2019-05" db="EMBL/GenBank/DDBJ databases">
        <title>Mumia sp. nov., isolated from the intestinal contents of plateau pika (Ochotona curzoniae) in the Qinghai-Tibet plateau of China.</title>
        <authorList>
            <person name="Tian Z."/>
        </authorList>
    </citation>
    <scope>NUCLEOTIDE SEQUENCE [LARGE SCALE GENOMIC DNA]</scope>
    <source>
        <strain evidence="13">527</strain>
        <strain evidence="12">Z527</strain>
    </source>
</reference>
<dbReference type="EMBL" id="VDFR01000188">
    <property type="protein sequence ID" value="TNC32703.1"/>
    <property type="molecule type" value="Genomic_DNA"/>
</dbReference>
<dbReference type="AlphaFoldDB" id="A0A5C4MCS3"/>
<dbReference type="EMBL" id="VDFR01000167">
    <property type="protein sequence ID" value="TNC33655.1"/>
    <property type="molecule type" value="Genomic_DNA"/>
</dbReference>
<dbReference type="InterPro" id="IPR011701">
    <property type="entry name" value="MFS"/>
</dbReference>
<dbReference type="Pfam" id="PF07690">
    <property type="entry name" value="MFS_1"/>
    <property type="match status" value="1"/>
</dbReference>
<organism evidence="12 13">
    <name type="scientific">Mumia zhuanghuii</name>
    <dbReference type="NCBI Taxonomy" id="2585211"/>
    <lineage>
        <taxon>Bacteria</taxon>
        <taxon>Bacillati</taxon>
        <taxon>Actinomycetota</taxon>
        <taxon>Actinomycetes</taxon>
        <taxon>Propionibacteriales</taxon>
        <taxon>Nocardioidaceae</taxon>
        <taxon>Mumia</taxon>
    </lineage>
</organism>
<feature type="domain" description="Major facilitator superfamily (MFS) profile" evidence="10">
    <location>
        <begin position="231"/>
        <end position="429"/>
    </location>
</feature>
<name>A0A5C4MCS3_9ACTN</name>
<evidence type="ECO:0000313" key="13">
    <source>
        <dbReference type="Proteomes" id="UP000306740"/>
    </source>
</evidence>
<feature type="transmembrane region" description="Helical" evidence="9">
    <location>
        <begin position="230"/>
        <end position="257"/>
    </location>
</feature>
<evidence type="ECO:0000256" key="7">
    <source>
        <dbReference type="ARBA" id="ARBA00038075"/>
    </source>
</evidence>
<evidence type="ECO:0000256" key="6">
    <source>
        <dbReference type="ARBA" id="ARBA00023136"/>
    </source>
</evidence>
<dbReference type="OrthoDB" id="9793136at2"/>
<evidence type="ECO:0000256" key="8">
    <source>
        <dbReference type="ARBA" id="ARBA00040914"/>
    </source>
</evidence>
<comment type="caution">
    <text evidence="12">The sequence shown here is derived from an EMBL/GenBank/DDBJ whole genome shotgun (WGS) entry which is preliminary data.</text>
</comment>
<dbReference type="InterPro" id="IPR036259">
    <property type="entry name" value="MFS_trans_sf"/>
</dbReference>
<dbReference type="GO" id="GO:0022857">
    <property type="term" value="F:transmembrane transporter activity"/>
    <property type="evidence" value="ECO:0007669"/>
    <property type="project" value="InterPro"/>
</dbReference>
<dbReference type="PROSITE" id="PS50850">
    <property type="entry name" value="MFS"/>
    <property type="match status" value="1"/>
</dbReference>
<evidence type="ECO:0000313" key="11">
    <source>
        <dbReference type="EMBL" id="TNC32703.1"/>
    </source>
</evidence>
<keyword evidence="5 9" id="KW-1133">Transmembrane helix</keyword>
<evidence type="ECO:0000256" key="4">
    <source>
        <dbReference type="ARBA" id="ARBA00022692"/>
    </source>
</evidence>
<keyword evidence="6 9" id="KW-0472">Membrane</keyword>
<feature type="transmembrane region" description="Helical" evidence="9">
    <location>
        <begin position="269"/>
        <end position="289"/>
    </location>
</feature>
<comment type="similarity">
    <text evidence="7">Belongs to the major facilitator superfamily. Drug:H(+) antiporter-3 (DHA3) (TC 2.A.1.21) family.</text>
</comment>
<dbReference type="Gene3D" id="1.20.1250.20">
    <property type="entry name" value="MFS general substrate transporter like domains"/>
    <property type="match status" value="1"/>
</dbReference>
<dbReference type="GO" id="GO:0005886">
    <property type="term" value="C:plasma membrane"/>
    <property type="evidence" value="ECO:0007669"/>
    <property type="project" value="UniProtKB-SubCell"/>
</dbReference>
<proteinExistence type="inferred from homology"/>
<accession>A0A5C4MCS3</accession>
<gene>
    <name evidence="12" type="ORF">FHE65_28645</name>
    <name evidence="11" type="ORF">FHE65_30155</name>
</gene>
<dbReference type="CDD" id="cd06173">
    <property type="entry name" value="MFS_MefA_like"/>
    <property type="match status" value="1"/>
</dbReference>
<dbReference type="PANTHER" id="PTHR23513">
    <property type="entry name" value="INTEGRAL MEMBRANE EFFLUX PROTEIN-RELATED"/>
    <property type="match status" value="1"/>
</dbReference>
<keyword evidence="2" id="KW-0813">Transport</keyword>
<feature type="transmembrane region" description="Helical" evidence="9">
    <location>
        <begin position="154"/>
        <end position="187"/>
    </location>
</feature>
<evidence type="ECO:0000256" key="1">
    <source>
        <dbReference type="ARBA" id="ARBA00004429"/>
    </source>
</evidence>
<sequence>MSRLRPLVGLLVAMAVAHTGTRVSAIAFPWFVLATTGSATATGLVAFFELTPYVVVKALTGPLVDRVGGRLVSWSTDLVSAAAAGAIPVLYLLDALPFEVFLLLVAVVGAARGPGDLAKEVMVPEAAERGTVPLVRATGLSGTVERLASAVGPAAAGVLIAVAGPIAGVAVNAVCFVLGSVIVAFALPRGMGGPPEADERPHADTGGAPAKTPYLRRLAEGAAFLRRDPLLVAVVVMVAITNLLDIAFGAVLLPVWAHDSGRGAPALGLLLTVMSAAAVGGSLLASVFAYRMRRRLVFFVGFFVAGAPKFLVLLLDVPMPTMLGVFAVAGLGAGFLNPILSALLFERVPPRLYGRVGSLTDAAAWAGMPLGGLLAGVAVTAAGLGPVLLFCGVAYLLTTTLTGLRPEWRTMDERRSAHADGQPSRRATP</sequence>
<dbReference type="InterPro" id="IPR020846">
    <property type="entry name" value="MFS_dom"/>
</dbReference>
<feature type="transmembrane region" description="Helical" evidence="9">
    <location>
        <begin position="384"/>
        <end position="404"/>
    </location>
</feature>
<feature type="transmembrane region" description="Helical" evidence="9">
    <location>
        <begin position="356"/>
        <end position="378"/>
    </location>
</feature>
<evidence type="ECO:0000256" key="2">
    <source>
        <dbReference type="ARBA" id="ARBA00022448"/>
    </source>
</evidence>
<keyword evidence="3" id="KW-1003">Cell membrane</keyword>
<evidence type="ECO:0000256" key="3">
    <source>
        <dbReference type="ARBA" id="ARBA00022475"/>
    </source>
</evidence>
<keyword evidence="4 9" id="KW-0812">Transmembrane</keyword>
<dbReference type="PANTHER" id="PTHR23513:SF9">
    <property type="entry name" value="ENTEROBACTIN EXPORTER ENTS"/>
    <property type="match status" value="1"/>
</dbReference>
<evidence type="ECO:0000256" key="9">
    <source>
        <dbReference type="SAM" id="Phobius"/>
    </source>
</evidence>
<dbReference type="Proteomes" id="UP000306740">
    <property type="component" value="Unassembled WGS sequence"/>
</dbReference>
<dbReference type="RefSeq" id="WP_139107060.1">
    <property type="nucleotide sequence ID" value="NZ_VDFR01000167.1"/>
</dbReference>
<protein>
    <recommendedName>
        <fullName evidence="8">Multidrug efflux pump Tap</fullName>
    </recommendedName>
</protein>
<dbReference type="SUPFAM" id="SSF103473">
    <property type="entry name" value="MFS general substrate transporter"/>
    <property type="match status" value="1"/>
</dbReference>
<evidence type="ECO:0000259" key="10">
    <source>
        <dbReference type="PROSITE" id="PS50850"/>
    </source>
</evidence>
<evidence type="ECO:0000256" key="5">
    <source>
        <dbReference type="ARBA" id="ARBA00022989"/>
    </source>
</evidence>
<feature type="transmembrane region" description="Helical" evidence="9">
    <location>
        <begin position="321"/>
        <end position="344"/>
    </location>
</feature>
<evidence type="ECO:0000313" key="12">
    <source>
        <dbReference type="EMBL" id="TNC33655.1"/>
    </source>
</evidence>